<sequence length="82" mass="9565">MTCLLMGYGNGELIGSKQFKMQRGDGCDSFEITIRRPQRQAMLKRRGRDEQIGHLHRHRSVEPHHDVRLRHPRAISPRLPTP</sequence>
<organism evidence="2 3">
    <name type="scientific">Candidatus Nitrospira nitrificans</name>
    <dbReference type="NCBI Taxonomy" id="1742973"/>
    <lineage>
        <taxon>Bacteria</taxon>
        <taxon>Pseudomonadati</taxon>
        <taxon>Nitrospirota</taxon>
        <taxon>Nitrospiria</taxon>
        <taxon>Nitrospirales</taxon>
        <taxon>Nitrospiraceae</taxon>
        <taxon>Nitrospira</taxon>
    </lineage>
</organism>
<dbReference type="AlphaFoldDB" id="A0A0S4LKR8"/>
<reference evidence="3" key="1">
    <citation type="submission" date="2015-10" db="EMBL/GenBank/DDBJ databases">
        <authorList>
            <person name="Luecker S."/>
            <person name="Luecker S."/>
        </authorList>
    </citation>
    <scope>NUCLEOTIDE SEQUENCE [LARGE SCALE GENOMIC DNA]</scope>
</reference>
<accession>A0A0S4LKR8</accession>
<name>A0A0S4LKR8_9BACT</name>
<evidence type="ECO:0000313" key="3">
    <source>
        <dbReference type="Proteomes" id="UP000198736"/>
    </source>
</evidence>
<dbReference type="EMBL" id="CZPZ01000023">
    <property type="protein sequence ID" value="CUS37502.1"/>
    <property type="molecule type" value="Genomic_DNA"/>
</dbReference>
<dbReference type="Proteomes" id="UP000198736">
    <property type="component" value="Unassembled WGS sequence"/>
</dbReference>
<feature type="region of interest" description="Disordered" evidence="1">
    <location>
        <begin position="40"/>
        <end position="82"/>
    </location>
</feature>
<evidence type="ECO:0000256" key="1">
    <source>
        <dbReference type="SAM" id="MobiDB-lite"/>
    </source>
</evidence>
<evidence type="ECO:0000313" key="2">
    <source>
        <dbReference type="EMBL" id="CUS37502.1"/>
    </source>
</evidence>
<keyword evidence="3" id="KW-1185">Reference proteome</keyword>
<protein>
    <submittedName>
        <fullName evidence="2">Uncharacterized protein</fullName>
    </submittedName>
</protein>
<proteinExistence type="predicted"/>
<gene>
    <name evidence="2" type="ORF">COMA2_30304</name>
</gene>